<feature type="region of interest" description="Disordered" evidence="1">
    <location>
        <begin position="71"/>
        <end position="148"/>
    </location>
</feature>
<evidence type="ECO:0000256" key="1">
    <source>
        <dbReference type="SAM" id="MobiDB-lite"/>
    </source>
</evidence>
<dbReference type="EMBL" id="CP110428">
    <property type="protein sequence ID" value="WAQ87426.1"/>
    <property type="molecule type" value="Genomic_DNA"/>
</dbReference>
<dbReference type="RefSeq" id="XP_053022981.1">
    <property type="nucleotide sequence ID" value="XM_053171749.1"/>
</dbReference>
<reference evidence="2" key="1">
    <citation type="submission" date="2022-10" db="EMBL/GenBank/DDBJ databases">
        <title>Puccinia triticina Genome sequencing and assembly.</title>
        <authorList>
            <person name="Li C."/>
        </authorList>
    </citation>
    <scope>NUCLEOTIDE SEQUENCE</scope>
    <source>
        <strain evidence="2">Pt15</strain>
    </source>
</reference>
<proteinExistence type="predicted"/>
<evidence type="ECO:0000313" key="3">
    <source>
        <dbReference type="Proteomes" id="UP001164743"/>
    </source>
</evidence>
<keyword evidence="3" id="KW-1185">Reference proteome</keyword>
<protein>
    <submittedName>
        <fullName evidence="2">Uncharacterized protein</fullName>
    </submittedName>
</protein>
<evidence type="ECO:0000313" key="2">
    <source>
        <dbReference type="EMBL" id="WAQ87426.1"/>
    </source>
</evidence>
<sequence>MLAQMMPEIDAVFTDIEQCEMKTEWLTSSKLGKVLKRVRVLEERKIPLEAKYNSRGRVCALQEKWRDLLGSDEELSHRPKTAAGNNQAKVNASAVESACAEDATIDEPEAEAPETSPPQANDDQNAVNVQSKPIEAEPKTNTNSQDPA</sequence>
<gene>
    <name evidence="2" type="ORF">PtA15_8A330</name>
</gene>
<feature type="compositionally biased region" description="Polar residues" evidence="1">
    <location>
        <begin position="139"/>
        <end position="148"/>
    </location>
</feature>
<dbReference type="GeneID" id="77812644"/>
<accession>A0ABY7CQ93</accession>
<feature type="compositionally biased region" description="Acidic residues" evidence="1">
    <location>
        <begin position="103"/>
        <end position="112"/>
    </location>
</feature>
<name>A0ABY7CQ93_9BASI</name>
<dbReference type="Proteomes" id="UP001164743">
    <property type="component" value="Chromosome 8A"/>
</dbReference>
<feature type="compositionally biased region" description="Polar residues" evidence="1">
    <location>
        <begin position="121"/>
        <end position="131"/>
    </location>
</feature>
<organism evidence="2 3">
    <name type="scientific">Puccinia triticina</name>
    <dbReference type="NCBI Taxonomy" id="208348"/>
    <lineage>
        <taxon>Eukaryota</taxon>
        <taxon>Fungi</taxon>
        <taxon>Dikarya</taxon>
        <taxon>Basidiomycota</taxon>
        <taxon>Pucciniomycotina</taxon>
        <taxon>Pucciniomycetes</taxon>
        <taxon>Pucciniales</taxon>
        <taxon>Pucciniaceae</taxon>
        <taxon>Puccinia</taxon>
    </lineage>
</organism>